<dbReference type="EMBL" id="QBKQ01000001">
    <property type="protein sequence ID" value="PTX45000.1"/>
    <property type="molecule type" value="Genomic_DNA"/>
</dbReference>
<dbReference type="GO" id="GO:0019867">
    <property type="term" value="C:outer membrane"/>
    <property type="evidence" value="ECO:0007669"/>
    <property type="project" value="TreeGrafter"/>
</dbReference>
<accession>A0A2T6AMG8</accession>
<evidence type="ECO:0000256" key="4">
    <source>
        <dbReference type="ARBA" id="ARBA00023316"/>
    </source>
</evidence>
<dbReference type="InterPro" id="IPR051206">
    <property type="entry name" value="NAMLAA_amidase_2"/>
</dbReference>
<dbReference type="GO" id="GO:0071555">
    <property type="term" value="P:cell wall organization"/>
    <property type="evidence" value="ECO:0007669"/>
    <property type="project" value="UniProtKB-KW"/>
</dbReference>
<evidence type="ECO:0000313" key="6">
    <source>
        <dbReference type="EMBL" id="PTX45000.1"/>
    </source>
</evidence>
<protein>
    <recommendedName>
        <fullName evidence="2">N-acetylmuramoyl-L-alanine amidase</fullName>
        <ecNumber evidence="2">3.5.1.28</ecNumber>
    </recommendedName>
</protein>
<comment type="caution">
    <text evidence="6">The sequence shown here is derived from an EMBL/GenBank/DDBJ whole genome shotgun (WGS) entry which is preliminary data.</text>
</comment>
<dbReference type="Proteomes" id="UP000244174">
    <property type="component" value="Unassembled WGS sequence"/>
</dbReference>
<dbReference type="SMART" id="SM00644">
    <property type="entry name" value="Ami_2"/>
    <property type="match status" value="1"/>
</dbReference>
<dbReference type="Pfam" id="PF01510">
    <property type="entry name" value="Amidase_2"/>
    <property type="match status" value="1"/>
</dbReference>
<dbReference type="InterPro" id="IPR002502">
    <property type="entry name" value="Amidase_domain"/>
</dbReference>
<dbReference type="GO" id="GO:0008745">
    <property type="term" value="F:N-acetylmuramoyl-L-alanine amidase activity"/>
    <property type="evidence" value="ECO:0007669"/>
    <property type="project" value="UniProtKB-EC"/>
</dbReference>
<dbReference type="InterPro" id="IPR036505">
    <property type="entry name" value="Amidase/PGRP_sf"/>
</dbReference>
<evidence type="ECO:0000256" key="3">
    <source>
        <dbReference type="ARBA" id="ARBA00022801"/>
    </source>
</evidence>
<dbReference type="GO" id="GO:0009254">
    <property type="term" value="P:peptidoglycan turnover"/>
    <property type="evidence" value="ECO:0007669"/>
    <property type="project" value="TreeGrafter"/>
</dbReference>
<dbReference type="CDD" id="cd06583">
    <property type="entry name" value="PGRP"/>
    <property type="match status" value="1"/>
</dbReference>
<dbReference type="EC" id="3.5.1.28" evidence="2"/>
<evidence type="ECO:0000256" key="1">
    <source>
        <dbReference type="ARBA" id="ARBA00001561"/>
    </source>
</evidence>
<evidence type="ECO:0000313" key="7">
    <source>
        <dbReference type="Proteomes" id="UP000244174"/>
    </source>
</evidence>
<sequence length="312" mass="35934">MMNEFVRGVFIIAAGILISCSSNPYRKTNKVYKKQAKEYSKQLKEFTPEKDEETDTLNYGKYAVGTTNFNLRKPNYVIIHHTAQDSVRQTLNTFTIPRAQVSAHYVISKDGEIYHMLNDYYRAWHGGVGMWGSNTDLNSSSIGIELDNNGAETFSEPQIQSLIDVLKELKKKYNIPARNFIGHSDIAPSRKVDPNKNFPWKRLAEEGYGLWYDEEAVESLKLANEFFQEFPEGFELEPNHNTLPILDKYIFPQVVPAGFDHAMALKVIGYDVSDLASAIKAFKLHFIQKDYENPILDEYQIKVLYNLYQKYL</sequence>
<gene>
    <name evidence="6" type="ORF">C8P64_0989</name>
</gene>
<dbReference type="AlphaFoldDB" id="A0A2T6AMG8"/>
<keyword evidence="7" id="KW-1185">Reference proteome</keyword>
<evidence type="ECO:0000259" key="5">
    <source>
        <dbReference type="SMART" id="SM00644"/>
    </source>
</evidence>
<evidence type="ECO:0000256" key="2">
    <source>
        <dbReference type="ARBA" id="ARBA00011901"/>
    </source>
</evidence>
<dbReference type="PROSITE" id="PS51257">
    <property type="entry name" value="PROKAR_LIPOPROTEIN"/>
    <property type="match status" value="1"/>
</dbReference>
<dbReference type="Gene3D" id="3.40.80.10">
    <property type="entry name" value="Peptidoglycan recognition protein-like"/>
    <property type="match status" value="1"/>
</dbReference>
<comment type="catalytic activity">
    <reaction evidence="1">
        <text>Hydrolyzes the link between N-acetylmuramoyl residues and L-amino acid residues in certain cell-wall glycopeptides.</text>
        <dbReference type="EC" id="3.5.1.28"/>
    </reaction>
</comment>
<keyword evidence="3" id="KW-0378">Hydrolase</keyword>
<dbReference type="PANTHER" id="PTHR30417:SF1">
    <property type="entry name" value="N-ACETYLMURAMOYL-L-ALANINE AMIDASE AMID"/>
    <property type="match status" value="1"/>
</dbReference>
<proteinExistence type="predicted"/>
<reference evidence="6 7" key="1">
    <citation type="submission" date="2018-04" db="EMBL/GenBank/DDBJ databases">
        <title>Genomic Encyclopedia of Archaeal and Bacterial Type Strains, Phase II (KMG-II): from individual species to whole genera.</title>
        <authorList>
            <person name="Goeker M."/>
        </authorList>
    </citation>
    <scope>NUCLEOTIDE SEQUENCE [LARGE SCALE GENOMIC DNA]</scope>
    <source>
        <strain evidence="6 7">DSM 23082</strain>
    </source>
</reference>
<keyword evidence="4" id="KW-0961">Cell wall biogenesis/degradation</keyword>
<dbReference type="RefSeq" id="WP_245889656.1">
    <property type="nucleotide sequence ID" value="NZ_QBKQ01000001.1"/>
</dbReference>
<organism evidence="6 7">
    <name type="scientific">Christiangramia gaetbulicola</name>
    <dbReference type="NCBI Taxonomy" id="703340"/>
    <lineage>
        <taxon>Bacteria</taxon>
        <taxon>Pseudomonadati</taxon>
        <taxon>Bacteroidota</taxon>
        <taxon>Flavobacteriia</taxon>
        <taxon>Flavobacteriales</taxon>
        <taxon>Flavobacteriaceae</taxon>
        <taxon>Christiangramia</taxon>
    </lineage>
</organism>
<dbReference type="PANTHER" id="PTHR30417">
    <property type="entry name" value="N-ACETYLMURAMOYL-L-ALANINE AMIDASE AMID"/>
    <property type="match status" value="1"/>
</dbReference>
<dbReference type="SUPFAM" id="SSF55846">
    <property type="entry name" value="N-acetylmuramoyl-L-alanine amidase-like"/>
    <property type="match status" value="1"/>
</dbReference>
<dbReference type="GO" id="GO:0009253">
    <property type="term" value="P:peptidoglycan catabolic process"/>
    <property type="evidence" value="ECO:0007669"/>
    <property type="project" value="InterPro"/>
</dbReference>
<name>A0A2T6AMG8_9FLAO</name>
<feature type="domain" description="N-acetylmuramoyl-L-alanine amidase" evidence="5">
    <location>
        <begin position="64"/>
        <end position="195"/>
    </location>
</feature>